<gene>
    <name evidence="1" type="ORF">CDAR_313891</name>
</gene>
<dbReference type="Proteomes" id="UP001054837">
    <property type="component" value="Unassembled WGS sequence"/>
</dbReference>
<organism evidence="1 2">
    <name type="scientific">Caerostris darwini</name>
    <dbReference type="NCBI Taxonomy" id="1538125"/>
    <lineage>
        <taxon>Eukaryota</taxon>
        <taxon>Metazoa</taxon>
        <taxon>Ecdysozoa</taxon>
        <taxon>Arthropoda</taxon>
        <taxon>Chelicerata</taxon>
        <taxon>Arachnida</taxon>
        <taxon>Araneae</taxon>
        <taxon>Araneomorphae</taxon>
        <taxon>Entelegynae</taxon>
        <taxon>Araneoidea</taxon>
        <taxon>Araneidae</taxon>
        <taxon>Caerostris</taxon>
    </lineage>
</organism>
<keyword evidence="2" id="KW-1185">Reference proteome</keyword>
<evidence type="ECO:0000313" key="1">
    <source>
        <dbReference type="EMBL" id="GIY08446.1"/>
    </source>
</evidence>
<accession>A0AAV4QHP3</accession>
<sequence>MAAHSIGVKRSSRVPSKVKHRFWWHREAPWSSDRGSRGGVDNSIGIKGSFLVPSEVKQRFESPPPCGLVIGGEGDEVENPVKSIDELPLVVCENSLSDAKRHGIRNDRAENCLKIKERTSLVFNYNTV</sequence>
<dbReference type="AlphaFoldDB" id="A0AAV4QHP3"/>
<reference evidence="1 2" key="1">
    <citation type="submission" date="2021-06" db="EMBL/GenBank/DDBJ databases">
        <title>Caerostris darwini draft genome.</title>
        <authorList>
            <person name="Kono N."/>
            <person name="Arakawa K."/>
        </authorList>
    </citation>
    <scope>NUCLEOTIDE SEQUENCE [LARGE SCALE GENOMIC DNA]</scope>
</reference>
<proteinExistence type="predicted"/>
<protein>
    <submittedName>
        <fullName evidence="1">Uncharacterized protein</fullName>
    </submittedName>
</protein>
<comment type="caution">
    <text evidence="1">The sequence shown here is derived from an EMBL/GenBank/DDBJ whole genome shotgun (WGS) entry which is preliminary data.</text>
</comment>
<name>A0AAV4QHP3_9ARAC</name>
<evidence type="ECO:0000313" key="2">
    <source>
        <dbReference type="Proteomes" id="UP001054837"/>
    </source>
</evidence>
<dbReference type="EMBL" id="BPLQ01004504">
    <property type="protein sequence ID" value="GIY08446.1"/>
    <property type="molecule type" value="Genomic_DNA"/>
</dbReference>